<gene>
    <name evidence="1" type="ORF">WUBG_18017</name>
</gene>
<dbReference type="EMBL" id="ADBV01019587">
    <property type="protein sequence ID" value="EJW71077.1"/>
    <property type="molecule type" value="Genomic_DNA"/>
</dbReference>
<dbReference type="AlphaFoldDB" id="J9E2C6"/>
<evidence type="ECO:0000313" key="2">
    <source>
        <dbReference type="Proteomes" id="UP000004810"/>
    </source>
</evidence>
<reference evidence="2" key="1">
    <citation type="submission" date="2012-08" db="EMBL/GenBank/DDBJ databases">
        <title>The Genome Sequence of Wuchereria bancrofti.</title>
        <authorList>
            <person name="Nutman T.B."/>
            <person name="Fink D.L."/>
            <person name="Russ C."/>
            <person name="Young S."/>
            <person name="Zeng Q."/>
            <person name="Koehrsen M."/>
            <person name="Alvarado L."/>
            <person name="Berlin A."/>
            <person name="Chapman S.B."/>
            <person name="Chen Z."/>
            <person name="Freedman E."/>
            <person name="Gellesch M."/>
            <person name="Goldberg J."/>
            <person name="Griggs A."/>
            <person name="Gujja S."/>
            <person name="Heilman E.R."/>
            <person name="Heiman D."/>
            <person name="Hepburn T."/>
            <person name="Howarth C."/>
            <person name="Jen D."/>
            <person name="Larson L."/>
            <person name="Lewis B."/>
            <person name="Mehta T."/>
            <person name="Park D."/>
            <person name="Pearson M."/>
            <person name="Roberts A."/>
            <person name="Saif S."/>
            <person name="Shea T."/>
            <person name="Shenoy N."/>
            <person name="Sisk P."/>
            <person name="Stolte C."/>
            <person name="Sykes S."/>
            <person name="Walk T."/>
            <person name="White J."/>
            <person name="Yandava C."/>
            <person name="Haas B."/>
            <person name="Henn M.R."/>
            <person name="Nusbaum C."/>
            <person name="Birren B."/>
        </authorList>
    </citation>
    <scope>NUCLEOTIDE SEQUENCE [LARGE SCALE GENOMIC DNA]</scope>
    <source>
        <strain evidence="2">NA</strain>
    </source>
</reference>
<organism evidence="1 2">
    <name type="scientific">Wuchereria bancrofti</name>
    <dbReference type="NCBI Taxonomy" id="6293"/>
    <lineage>
        <taxon>Eukaryota</taxon>
        <taxon>Metazoa</taxon>
        <taxon>Ecdysozoa</taxon>
        <taxon>Nematoda</taxon>
        <taxon>Chromadorea</taxon>
        <taxon>Rhabditida</taxon>
        <taxon>Spirurina</taxon>
        <taxon>Spiruromorpha</taxon>
        <taxon>Filarioidea</taxon>
        <taxon>Onchocercidae</taxon>
        <taxon>Wuchereria</taxon>
    </lineage>
</organism>
<accession>J9E2C6</accession>
<protein>
    <submittedName>
        <fullName evidence="1">Uncharacterized protein</fullName>
    </submittedName>
</protein>
<comment type="caution">
    <text evidence="1">The sequence shown here is derived from an EMBL/GenBank/DDBJ whole genome shotgun (WGS) entry which is preliminary data.</text>
</comment>
<evidence type="ECO:0000313" key="1">
    <source>
        <dbReference type="EMBL" id="EJW71077.1"/>
    </source>
</evidence>
<name>J9E2C6_WUCBA</name>
<sequence>MLIKNNNIQWRSSLDQLVEKAANFDVRIARFKKTFAKSKRHEQQIPTKLAAFIKWIDLMEEDLNRAESLDDAVEKAEGCAILCSW</sequence>
<dbReference type="Proteomes" id="UP000004810">
    <property type="component" value="Unassembled WGS sequence"/>
</dbReference>
<proteinExistence type="predicted"/>